<keyword evidence="2" id="KW-1185">Reference proteome</keyword>
<organism evidence="1 2">
    <name type="scientific">Aspergillus tanneri</name>
    <dbReference type="NCBI Taxonomy" id="1220188"/>
    <lineage>
        <taxon>Eukaryota</taxon>
        <taxon>Fungi</taxon>
        <taxon>Dikarya</taxon>
        <taxon>Ascomycota</taxon>
        <taxon>Pezizomycotina</taxon>
        <taxon>Eurotiomycetes</taxon>
        <taxon>Eurotiomycetidae</taxon>
        <taxon>Eurotiales</taxon>
        <taxon>Aspergillaceae</taxon>
        <taxon>Aspergillus</taxon>
        <taxon>Aspergillus subgen. Circumdati</taxon>
    </lineage>
</organism>
<proteinExistence type="predicted"/>
<evidence type="ECO:0000313" key="2">
    <source>
        <dbReference type="Proteomes" id="UP000308092"/>
    </source>
</evidence>
<dbReference type="VEuPathDB" id="FungiDB:EYZ11_012522"/>
<gene>
    <name evidence="1" type="ORF">EYZ11_012522</name>
</gene>
<sequence length="35" mass="3880">MTSKPQIAAIYERPSLVACKGVPKEMSAQFIYAIH</sequence>
<name>A0A4S3J5F3_9EURO</name>
<evidence type="ECO:0000313" key="1">
    <source>
        <dbReference type="EMBL" id="THC88031.1"/>
    </source>
</evidence>
<accession>A0A4S3J5F3</accession>
<dbReference type="EMBL" id="SOSA01000956">
    <property type="protein sequence ID" value="THC88031.1"/>
    <property type="molecule type" value="Genomic_DNA"/>
</dbReference>
<protein>
    <submittedName>
        <fullName evidence="1">Uncharacterized protein</fullName>
    </submittedName>
</protein>
<dbReference type="AlphaFoldDB" id="A0A4S3J5F3"/>
<dbReference type="Proteomes" id="UP000308092">
    <property type="component" value="Unassembled WGS sequence"/>
</dbReference>
<reference evidence="1 2" key="1">
    <citation type="submission" date="2019-03" db="EMBL/GenBank/DDBJ databases">
        <title>The genome sequence of a newly discovered highly antifungal drug resistant Aspergillus species, Aspergillus tanneri NIH 1004.</title>
        <authorList>
            <person name="Mounaud S."/>
            <person name="Singh I."/>
            <person name="Joardar V."/>
            <person name="Pakala S."/>
            <person name="Pakala S."/>
            <person name="Venepally P."/>
            <person name="Hoover J."/>
            <person name="Nierman W."/>
            <person name="Chung J."/>
            <person name="Losada L."/>
        </authorList>
    </citation>
    <scope>NUCLEOTIDE SEQUENCE [LARGE SCALE GENOMIC DNA]</scope>
    <source>
        <strain evidence="1 2">NIH1004</strain>
    </source>
</reference>
<comment type="caution">
    <text evidence="1">The sequence shown here is derived from an EMBL/GenBank/DDBJ whole genome shotgun (WGS) entry which is preliminary data.</text>
</comment>